<dbReference type="SUPFAM" id="SSF57959">
    <property type="entry name" value="Leucine zipper domain"/>
    <property type="match status" value="1"/>
</dbReference>
<dbReference type="Pfam" id="PF00170">
    <property type="entry name" value="bZIP_1"/>
    <property type="match status" value="1"/>
</dbReference>
<feature type="domain" description="BZIP" evidence="3">
    <location>
        <begin position="263"/>
        <end position="309"/>
    </location>
</feature>
<feature type="compositionally biased region" description="Basic and acidic residues" evidence="2">
    <location>
        <begin position="500"/>
        <end position="516"/>
    </location>
</feature>
<evidence type="ECO:0000259" key="3">
    <source>
        <dbReference type="Pfam" id="PF00170"/>
    </source>
</evidence>
<evidence type="ECO:0000313" key="5">
    <source>
        <dbReference type="Proteomes" id="UP001217754"/>
    </source>
</evidence>
<evidence type="ECO:0000313" key="4">
    <source>
        <dbReference type="EMBL" id="WFD41049.1"/>
    </source>
</evidence>
<feature type="region of interest" description="Disordered" evidence="2">
    <location>
        <begin position="497"/>
        <end position="539"/>
    </location>
</feature>
<dbReference type="InterPro" id="IPR004827">
    <property type="entry name" value="bZIP"/>
</dbReference>
<evidence type="ECO:0000256" key="1">
    <source>
        <dbReference type="SAM" id="Coils"/>
    </source>
</evidence>
<keyword evidence="5" id="KW-1185">Reference proteome</keyword>
<reference evidence="4" key="1">
    <citation type="submission" date="2023-03" db="EMBL/GenBank/DDBJ databases">
        <title>Mating type loci evolution in Malassezia.</title>
        <authorList>
            <person name="Coelho M.A."/>
        </authorList>
    </citation>
    <scope>NUCLEOTIDE SEQUENCE</scope>
    <source>
        <strain evidence="4">CBS 9431</strain>
    </source>
</reference>
<dbReference type="CDD" id="cd14812">
    <property type="entry name" value="bZIP_u3"/>
    <property type="match status" value="1"/>
</dbReference>
<sequence length="700" mass="74328">METSAARASYSSMPTTATGAAAVEPGVSEFDSFIHSDLCAGVSGAPEVPPNNFGFMPPFAMSGAMPLGKPAFEQASTTPDELPSLTLEWNGASGSPATPAGTALGPGESCAFNQTQVWAPAASSSPQGGALASFSMATKPDPDAPPLSLLLKDENAMGTPWVHNAPSDAAVDKRRKLSYPLPQGPPAEVRPRAMTTPDMSKRESPEALTPAQGSTRTRKPQGAARRPPPSASQVTEAGQPFPVIDTSAKHSSLFIPPDTSGLTKREARLVKNRAAAFLSRQRKREQFEELGGKCKVLARLAWILYESLAQISSRSQMYPQGANTMERMLATTPLGEQLKHESDDLRAVFHQLISQQGAMVFDSHYAEGNECCPKGSPPPAESDLRAQLSAAKHEAEAARSECAALRAELARVKEAQAPPLPTTTLPELSQPTALFFLVGIALVRWRTTGSIPPELLHEMQTHAADAPLQELFGDENKGLVHLRVSSRDSEAVLCTLTTEPEDRARSATPEHAHGDGGSDTSVPSLSSASPTLSSLSTSSASTRRTRRVLAFCADAQSKAQPVAYLDAHLLRNLRPVPLDGWAAEHGARLLCHKNTLTQEAVHALGPCLARADLSASFLLVASLEDEANVHLALYARDAPERAPPTPAVSRVADAIQDAIRSLGPEADVAEHGGDLLPHPFAPKASAEERPPSVFQVTFRP</sequence>
<protein>
    <recommendedName>
        <fullName evidence="3">BZIP domain-containing protein</fullName>
    </recommendedName>
</protein>
<feature type="compositionally biased region" description="Low complexity" evidence="2">
    <location>
        <begin position="520"/>
        <end position="539"/>
    </location>
</feature>
<dbReference type="GeneID" id="85227693"/>
<dbReference type="RefSeq" id="XP_060123946.1">
    <property type="nucleotide sequence ID" value="XM_060267963.1"/>
</dbReference>
<dbReference type="InterPro" id="IPR046347">
    <property type="entry name" value="bZIP_sf"/>
</dbReference>
<proteinExistence type="predicted"/>
<name>A0AAF0F5R0_9BASI</name>
<accession>A0AAF0F5R0</accession>
<keyword evidence="1" id="KW-0175">Coiled coil</keyword>
<dbReference type="GO" id="GO:0003700">
    <property type="term" value="F:DNA-binding transcription factor activity"/>
    <property type="evidence" value="ECO:0007669"/>
    <property type="project" value="InterPro"/>
</dbReference>
<dbReference type="AlphaFoldDB" id="A0AAF0F5R0"/>
<feature type="region of interest" description="Disordered" evidence="2">
    <location>
        <begin position="668"/>
        <end position="692"/>
    </location>
</feature>
<feature type="coiled-coil region" evidence="1">
    <location>
        <begin position="381"/>
        <end position="415"/>
    </location>
</feature>
<organism evidence="4 5">
    <name type="scientific">Malassezia japonica</name>
    <dbReference type="NCBI Taxonomy" id="223818"/>
    <lineage>
        <taxon>Eukaryota</taxon>
        <taxon>Fungi</taxon>
        <taxon>Dikarya</taxon>
        <taxon>Basidiomycota</taxon>
        <taxon>Ustilaginomycotina</taxon>
        <taxon>Malasseziomycetes</taxon>
        <taxon>Malasseziales</taxon>
        <taxon>Malasseziaceae</taxon>
        <taxon>Malassezia</taxon>
    </lineage>
</organism>
<gene>
    <name evidence="4" type="ORF">MJAP1_004042</name>
</gene>
<dbReference type="Gene3D" id="1.20.5.170">
    <property type="match status" value="1"/>
</dbReference>
<dbReference type="Proteomes" id="UP001217754">
    <property type="component" value="Chromosome 8"/>
</dbReference>
<feature type="region of interest" description="Disordered" evidence="2">
    <location>
        <begin position="89"/>
        <end position="108"/>
    </location>
</feature>
<evidence type="ECO:0000256" key="2">
    <source>
        <dbReference type="SAM" id="MobiDB-lite"/>
    </source>
</evidence>
<feature type="region of interest" description="Disordered" evidence="2">
    <location>
        <begin position="177"/>
        <end position="239"/>
    </location>
</feature>
<dbReference type="EMBL" id="CP119965">
    <property type="protein sequence ID" value="WFD41049.1"/>
    <property type="molecule type" value="Genomic_DNA"/>
</dbReference>